<dbReference type="Gene3D" id="1.25.40.10">
    <property type="entry name" value="Tetratricopeptide repeat domain"/>
    <property type="match status" value="1"/>
</dbReference>
<evidence type="ECO:0000256" key="2">
    <source>
        <dbReference type="ARBA" id="ARBA00022737"/>
    </source>
</evidence>
<dbReference type="RefSeq" id="XP_028544815.1">
    <property type="nucleotide sequence ID" value="XM_028689014.1"/>
</dbReference>
<dbReference type="InterPro" id="IPR011990">
    <property type="entry name" value="TPR-like_helical_dom_sf"/>
</dbReference>
<dbReference type="Proteomes" id="UP000195521">
    <property type="component" value="Unassembled WGS sequence"/>
</dbReference>
<organism evidence="7 8">
    <name type="scientific">Plasmodium gonderi</name>
    <dbReference type="NCBI Taxonomy" id="77519"/>
    <lineage>
        <taxon>Eukaryota</taxon>
        <taxon>Sar</taxon>
        <taxon>Alveolata</taxon>
        <taxon>Apicomplexa</taxon>
        <taxon>Aconoidasida</taxon>
        <taxon>Haemosporida</taxon>
        <taxon>Plasmodiidae</taxon>
        <taxon>Plasmodium</taxon>
        <taxon>Plasmodium (Plasmodium)</taxon>
    </lineage>
</organism>
<dbReference type="PANTHER" id="PTHR11242">
    <property type="entry name" value="ARYL HYDROCARBON RECEPTOR INTERACTING PROTEIN RELATED"/>
    <property type="match status" value="1"/>
</dbReference>
<keyword evidence="2" id="KW-0677">Repeat</keyword>
<dbReference type="SUPFAM" id="SSF48452">
    <property type="entry name" value="TPR-like"/>
    <property type="match status" value="1"/>
</dbReference>
<protein>
    <submittedName>
        <fullName evidence="7">Chaperone binding protein</fullName>
    </submittedName>
</protein>
<dbReference type="PROSITE" id="PS50005">
    <property type="entry name" value="TPR"/>
    <property type="match status" value="1"/>
</dbReference>
<dbReference type="PANTHER" id="PTHR11242:SF0">
    <property type="entry name" value="TPR_REGION DOMAIN-CONTAINING PROTEIN"/>
    <property type="match status" value="1"/>
</dbReference>
<evidence type="ECO:0000256" key="5">
    <source>
        <dbReference type="SAM" id="MobiDB-lite"/>
    </source>
</evidence>
<dbReference type="GO" id="GO:0051087">
    <property type="term" value="F:protein-folding chaperone binding"/>
    <property type="evidence" value="ECO:0007669"/>
    <property type="project" value="InterPro"/>
</dbReference>
<dbReference type="InterPro" id="IPR015310">
    <property type="entry name" value="AHSA1-like_N"/>
</dbReference>
<proteinExistence type="inferred from homology"/>
<dbReference type="AlphaFoldDB" id="A0A1Y1JI88"/>
<evidence type="ECO:0000256" key="4">
    <source>
        <dbReference type="PROSITE-ProRule" id="PRU00339"/>
    </source>
</evidence>
<evidence type="ECO:0000256" key="1">
    <source>
        <dbReference type="ARBA" id="ARBA00006817"/>
    </source>
</evidence>
<evidence type="ECO:0000259" key="6">
    <source>
        <dbReference type="SMART" id="SM01000"/>
    </source>
</evidence>
<sequence length="522" mass="62058">MSDKGKEGKKKNHTNKGEKKDSTEDEKDKEFEEKIKNLSFDERVKSALNLKLEGNNDFKKKNYEEAISKYKEGLKYINKLENKNDKIVELEIAFHQNMSICYSNVENYNDAYEHVKKVLHLDKDNAKGMFRLCQIEYNRSNLDIAKEKIQEFIKCYPDNMDAKKLLKNIVIKQNEHNKKQKQAFSKIFEKASGLYEDREKEILRKKKEKYESYMKSCAEKNEKIVDFDEWEIMENEKREKENEEQKQKQKEKQAEKETEKRKQKDKEKKKKKSESITSNTTNNSSCIDIDEEDQKIIDETKKMGYCYFKKDIKEDDKKLFEKNIPIKIENGVSDDYNLCSNENKAISSWNAAGTTYEEKDMTKWAKQKLEECLKNIHFKNTEKSDFLNLNNQNEYNLLNADYPEVLPIQYLYKIDLNDIKDLTVDAQVVVIRGTKRHIFELSCSLYVTLNINITELHIHKVIVEITELSSELEAGKTWRNYITVKKNDKLKVPDKLFNSIYEFLIEKVENQVRYFTEEYKKM</sequence>
<dbReference type="SMART" id="SM01000">
    <property type="entry name" value="Aha1_N"/>
    <property type="match status" value="1"/>
</dbReference>
<feature type="compositionally biased region" description="Basic and acidic residues" evidence="5">
    <location>
        <begin position="15"/>
        <end position="29"/>
    </location>
</feature>
<comment type="caution">
    <text evidence="7">The sequence shown here is derived from an EMBL/GenBank/DDBJ whole genome shotgun (WGS) entry which is preliminary data.</text>
</comment>
<dbReference type="OrthoDB" id="298012at2759"/>
<feature type="repeat" description="TPR" evidence="4">
    <location>
        <begin position="92"/>
        <end position="125"/>
    </location>
</feature>
<feature type="domain" description="Activator of Hsp90 ATPase AHSA1-like N-terminal" evidence="6">
    <location>
        <begin position="358"/>
        <end position="521"/>
    </location>
</feature>
<keyword evidence="8" id="KW-1185">Reference proteome</keyword>
<dbReference type="Gene3D" id="3.15.10.20">
    <property type="entry name" value="Activator of Hsp90 ATPase Aha1, N-terminal domain"/>
    <property type="match status" value="1"/>
</dbReference>
<feature type="compositionally biased region" description="Low complexity" evidence="5">
    <location>
        <begin position="275"/>
        <end position="285"/>
    </location>
</feature>
<reference evidence="8" key="1">
    <citation type="submission" date="2017-04" db="EMBL/GenBank/DDBJ databases">
        <title>Plasmodium gonderi genome.</title>
        <authorList>
            <person name="Arisue N."/>
            <person name="Honma H."/>
            <person name="Kawai S."/>
            <person name="Tougan T."/>
            <person name="Tanabe K."/>
            <person name="Horii T."/>
        </authorList>
    </citation>
    <scope>NUCLEOTIDE SEQUENCE [LARGE SCALE GENOMIC DNA]</scope>
    <source>
        <strain evidence="8">ATCC 30045</strain>
    </source>
</reference>
<accession>A0A1Y1JI88</accession>
<dbReference type="EMBL" id="BDQF01000013">
    <property type="protein sequence ID" value="GAW82226.1"/>
    <property type="molecule type" value="Genomic_DNA"/>
</dbReference>
<dbReference type="SUPFAM" id="SSF103111">
    <property type="entry name" value="Activator of Hsp90 ATPase, Aha1"/>
    <property type="match status" value="1"/>
</dbReference>
<dbReference type="GeneID" id="39748963"/>
<feature type="region of interest" description="Disordered" evidence="5">
    <location>
        <begin position="236"/>
        <end position="285"/>
    </location>
</feature>
<keyword evidence="3 4" id="KW-0802">TPR repeat</keyword>
<dbReference type="Pfam" id="PF09229">
    <property type="entry name" value="Aha1_N"/>
    <property type="match status" value="1"/>
</dbReference>
<evidence type="ECO:0000313" key="7">
    <source>
        <dbReference type="EMBL" id="GAW82226.1"/>
    </source>
</evidence>
<evidence type="ECO:0000256" key="3">
    <source>
        <dbReference type="ARBA" id="ARBA00022803"/>
    </source>
</evidence>
<feature type="region of interest" description="Disordered" evidence="5">
    <location>
        <begin position="1"/>
        <end position="29"/>
    </location>
</feature>
<dbReference type="GO" id="GO:0001671">
    <property type="term" value="F:ATPase activator activity"/>
    <property type="evidence" value="ECO:0007669"/>
    <property type="project" value="InterPro"/>
</dbReference>
<dbReference type="InterPro" id="IPR039663">
    <property type="entry name" value="AIP/AIPL1/TTC9"/>
</dbReference>
<dbReference type="InterPro" id="IPR036338">
    <property type="entry name" value="Aha1"/>
</dbReference>
<feature type="compositionally biased region" description="Basic and acidic residues" evidence="5">
    <location>
        <begin position="236"/>
        <end position="266"/>
    </location>
</feature>
<gene>
    <name evidence="7" type="ORF">PGO_122230</name>
</gene>
<name>A0A1Y1JI88_PLAGO</name>
<dbReference type="OMA" id="NMSICYS"/>
<evidence type="ECO:0000313" key="8">
    <source>
        <dbReference type="Proteomes" id="UP000195521"/>
    </source>
</evidence>
<comment type="similarity">
    <text evidence="1">Belongs to the AHA1 family.</text>
</comment>
<dbReference type="InterPro" id="IPR019734">
    <property type="entry name" value="TPR_rpt"/>
</dbReference>